<reference evidence="2 3" key="1">
    <citation type="submission" date="2016-07" db="EMBL/GenBank/DDBJ databases">
        <title>Caryophanon latum genome sequencing.</title>
        <authorList>
            <person name="Verma A."/>
            <person name="Pal Y."/>
            <person name="Krishnamurthi S."/>
        </authorList>
    </citation>
    <scope>NUCLEOTIDE SEQUENCE [LARGE SCALE GENOMIC DNA]</scope>
    <source>
        <strain evidence="2 3">DSM 14151</strain>
    </source>
</reference>
<dbReference type="PANTHER" id="PTHR43802">
    <property type="entry name" value="ENOYL-COA HYDRATASE"/>
    <property type="match status" value="1"/>
</dbReference>
<dbReference type="GO" id="GO:0003824">
    <property type="term" value="F:catalytic activity"/>
    <property type="evidence" value="ECO:0007669"/>
    <property type="project" value="UniProtKB-ARBA"/>
</dbReference>
<proteinExistence type="inferred from homology"/>
<comment type="similarity">
    <text evidence="1">Belongs to the enoyl-CoA hydratase/isomerase family.</text>
</comment>
<dbReference type="InterPro" id="IPR001753">
    <property type="entry name" value="Enoyl-CoA_hydra/iso"/>
</dbReference>
<dbReference type="Proteomes" id="UP000093482">
    <property type="component" value="Unassembled WGS sequence"/>
</dbReference>
<dbReference type="RefSeq" id="WP_066462042.1">
    <property type="nucleotide sequence ID" value="NZ_MATO01000012.1"/>
</dbReference>
<evidence type="ECO:0008006" key="4">
    <source>
        <dbReference type="Google" id="ProtNLM"/>
    </source>
</evidence>
<dbReference type="OrthoDB" id="9775794at2"/>
<name>A0A1C0Z111_9BACL</name>
<dbReference type="AlphaFoldDB" id="A0A1C0Z111"/>
<protein>
    <recommendedName>
        <fullName evidence="4">Enoyl-CoA hydratase</fullName>
    </recommendedName>
</protein>
<sequence>MGINLTRADDILYVQLDRIEALNAIDAPMRDALYEAFCNVQDDPSIEAIILHGAGKGFCAGADLAEFGEANTVLQKRRIRLQHDVWEVIRTCNKLTIAAMHGFAVGSGIELAMLCDMRIAAEKTIFALPEAAIGMMPAAGGTQSLPRVTNLSRAVDIALTGRKFSVNEAWQYGIIEHIVPQDELLDAATAYAKTIIQKPYWRTVQQHIRTSAD</sequence>
<evidence type="ECO:0000313" key="3">
    <source>
        <dbReference type="Proteomes" id="UP000093482"/>
    </source>
</evidence>
<gene>
    <name evidence="2" type="ORF">A6K76_00985</name>
</gene>
<dbReference type="CDD" id="cd06558">
    <property type="entry name" value="crotonase-like"/>
    <property type="match status" value="1"/>
</dbReference>
<evidence type="ECO:0000256" key="1">
    <source>
        <dbReference type="ARBA" id="ARBA00005254"/>
    </source>
</evidence>
<keyword evidence="3" id="KW-1185">Reference proteome</keyword>
<dbReference type="InterPro" id="IPR029045">
    <property type="entry name" value="ClpP/crotonase-like_dom_sf"/>
</dbReference>
<dbReference type="Pfam" id="PF00378">
    <property type="entry name" value="ECH_1"/>
    <property type="match status" value="1"/>
</dbReference>
<organism evidence="2 3">
    <name type="scientific">Caryophanon latum</name>
    <dbReference type="NCBI Taxonomy" id="33977"/>
    <lineage>
        <taxon>Bacteria</taxon>
        <taxon>Bacillati</taxon>
        <taxon>Bacillota</taxon>
        <taxon>Bacilli</taxon>
        <taxon>Bacillales</taxon>
        <taxon>Caryophanaceae</taxon>
        <taxon>Caryophanon</taxon>
    </lineage>
</organism>
<dbReference type="SUPFAM" id="SSF52096">
    <property type="entry name" value="ClpP/crotonase"/>
    <property type="match status" value="1"/>
</dbReference>
<evidence type="ECO:0000313" key="2">
    <source>
        <dbReference type="EMBL" id="OCS93093.1"/>
    </source>
</evidence>
<dbReference type="Gene3D" id="3.90.226.10">
    <property type="entry name" value="2-enoyl-CoA Hydratase, Chain A, domain 1"/>
    <property type="match status" value="1"/>
</dbReference>
<accession>A0A1C0Z111</accession>
<dbReference type="EMBL" id="MATO01000012">
    <property type="protein sequence ID" value="OCS93093.1"/>
    <property type="molecule type" value="Genomic_DNA"/>
</dbReference>
<comment type="caution">
    <text evidence="2">The sequence shown here is derived from an EMBL/GenBank/DDBJ whole genome shotgun (WGS) entry which is preliminary data.</text>
</comment>
<dbReference type="PANTHER" id="PTHR43802:SF1">
    <property type="entry name" value="IP11341P-RELATED"/>
    <property type="match status" value="1"/>
</dbReference>